<dbReference type="AlphaFoldDB" id="A0A9Q5I233"/>
<proteinExistence type="predicted"/>
<dbReference type="Proteomes" id="UP000757232">
    <property type="component" value="Unassembled WGS sequence"/>
</dbReference>
<evidence type="ECO:0000256" key="1">
    <source>
        <dbReference type="SAM" id="MobiDB-lite"/>
    </source>
</evidence>
<protein>
    <submittedName>
        <fullName evidence="2">Uncharacterized protein</fullName>
    </submittedName>
</protein>
<sequence>MLSAQSSNSLLTHSLEISNVPTSPRCSDPEAPQDSSIISYRDLVDALRELEHQVAKFTDRCEQRTAANSTTDADEYSSWAAKDDSDSASSITLDSNDSARGLRTYAQHSAASSDATLSLDNNSEEEVNKEVHIQDLHLVEFGTDTFEPKISASTLSCAEAPSSHDAHTGSTLAASHMQLSPLPLQGCAEEQNLLGPDHFHHEDEYVEAHFDVYNADPDPFACALYSSAQLALFGDFLRSPFALSASPASDAIGISPFDAEAHKAPCECDRCLLMEVALSRDFGELHPFEPWLTERYYEED</sequence>
<feature type="region of interest" description="Disordered" evidence="1">
    <location>
        <begin position="64"/>
        <end position="92"/>
    </location>
</feature>
<reference evidence="2" key="1">
    <citation type="submission" date="2016-06" db="EMBL/GenBank/DDBJ databases">
        <title>Draft Genome sequence of the fungus Inonotus baumii.</title>
        <authorList>
            <person name="Zhu H."/>
            <person name="Lin W."/>
        </authorList>
    </citation>
    <scope>NUCLEOTIDE SEQUENCE</scope>
    <source>
        <strain evidence="2">821</strain>
    </source>
</reference>
<feature type="region of interest" description="Disordered" evidence="1">
    <location>
        <begin position="109"/>
        <end position="128"/>
    </location>
</feature>
<name>A0A9Q5I233_SANBA</name>
<evidence type="ECO:0000313" key="3">
    <source>
        <dbReference type="Proteomes" id="UP000757232"/>
    </source>
</evidence>
<gene>
    <name evidence="2" type="ORF">A7U60_g2714</name>
</gene>
<comment type="caution">
    <text evidence="2">The sequence shown here is derived from an EMBL/GenBank/DDBJ whole genome shotgun (WGS) entry which is preliminary data.</text>
</comment>
<accession>A0A9Q5I233</accession>
<keyword evidence="3" id="KW-1185">Reference proteome</keyword>
<organism evidence="2 3">
    <name type="scientific">Sanghuangporus baumii</name>
    <name type="common">Phellinus baumii</name>
    <dbReference type="NCBI Taxonomy" id="108892"/>
    <lineage>
        <taxon>Eukaryota</taxon>
        <taxon>Fungi</taxon>
        <taxon>Dikarya</taxon>
        <taxon>Basidiomycota</taxon>
        <taxon>Agaricomycotina</taxon>
        <taxon>Agaricomycetes</taxon>
        <taxon>Hymenochaetales</taxon>
        <taxon>Hymenochaetaceae</taxon>
        <taxon>Sanghuangporus</taxon>
    </lineage>
</organism>
<evidence type="ECO:0000313" key="2">
    <source>
        <dbReference type="EMBL" id="OCB90050.1"/>
    </source>
</evidence>
<dbReference type="OrthoDB" id="10677982at2759"/>
<feature type="compositionally biased region" description="Low complexity" evidence="1">
    <location>
        <begin position="109"/>
        <end position="120"/>
    </location>
</feature>
<dbReference type="EMBL" id="LNZH02000142">
    <property type="protein sequence ID" value="OCB90050.1"/>
    <property type="molecule type" value="Genomic_DNA"/>
</dbReference>